<accession>Q9YW60</accession>
<reference evidence="1 2" key="1">
    <citation type="journal article" date="1999" name="J. Virol.">
        <title>The genome of Melanoplus sanguinipes entomopoxvirus.</title>
        <authorList>
            <person name="Afonso C.L."/>
            <person name="Tulman E.R."/>
            <person name="Lu Z."/>
            <person name="Oma E."/>
            <person name="Kutish G.F."/>
            <person name="Rock D.L."/>
        </authorList>
    </citation>
    <scope>NUCLEOTIDE SEQUENCE [LARGE SCALE GENOMIC DNA]</scope>
    <source>
        <strain evidence="1">Tucson</strain>
    </source>
</reference>
<gene>
    <name evidence="1" type="primary">MSV033</name>
</gene>
<dbReference type="EMBL" id="AF063866">
    <property type="protein sequence ID" value="AAC97840.1"/>
    <property type="molecule type" value="Genomic_DNA"/>
</dbReference>
<dbReference type="PIR" id="T28193">
    <property type="entry name" value="T28193"/>
</dbReference>
<keyword evidence="2" id="KW-1185">Reference proteome</keyword>
<organismHost>
    <name type="scientific">Melanoplus sanguinipes</name>
    <name type="common">Migratory grasshopper</name>
    <dbReference type="NCBI Taxonomy" id="65742"/>
</organismHost>
<dbReference type="RefSeq" id="NP_048103.1">
    <property type="nucleotide sequence ID" value="NC_001993.1"/>
</dbReference>
<dbReference type="KEGG" id="vg:1449835"/>
<evidence type="ECO:0000313" key="1">
    <source>
        <dbReference type="EMBL" id="AAC97840.1"/>
    </source>
</evidence>
<name>Q9YW60_MSEPV</name>
<evidence type="ECO:0000313" key="2">
    <source>
        <dbReference type="Proteomes" id="UP000172353"/>
    </source>
</evidence>
<dbReference type="GeneID" id="1449835"/>
<sequence>MSSLNVILLLKFTGPTISNDSAFGIIIDVLIASSSITFISRPSELANCTKYDVACFIFIIKKRSYK</sequence>
<protein>
    <submittedName>
        <fullName evidence="1">Uncharacterized protein</fullName>
    </submittedName>
</protein>
<proteinExistence type="predicted"/>
<dbReference type="Proteomes" id="UP000172353">
    <property type="component" value="Segment"/>
</dbReference>
<organism evidence="1 2">
    <name type="scientific">Melanoplus sanguinipes entomopoxvirus</name>
    <name type="common">MsEPV</name>
    <dbReference type="NCBI Taxonomy" id="83191"/>
    <lineage>
        <taxon>Viruses</taxon>
        <taxon>Varidnaviria</taxon>
        <taxon>Bamfordvirae</taxon>
        <taxon>Nucleocytoviricota</taxon>
        <taxon>Pokkesviricetes</taxon>
        <taxon>Chitovirales</taxon>
        <taxon>Poxviridae</taxon>
        <taxon>Entomopoxvirinae</taxon>
        <taxon>Deltaentomopoxvirus</taxon>
        <taxon>Deltaentomopoxvirus msanguinipes</taxon>
    </lineage>
</organism>